<name>A0ABW7NFF2_9BACT</name>
<evidence type="ECO:0000256" key="1">
    <source>
        <dbReference type="ARBA" id="ARBA00017922"/>
    </source>
</evidence>
<dbReference type="RefSeq" id="WP_395419516.1">
    <property type="nucleotide sequence ID" value="NZ_JBIPKE010000020.1"/>
</dbReference>
<reference evidence="3 4" key="1">
    <citation type="journal article" date="2013" name="Int. J. Syst. Evol. Microbiol.">
        <title>Marinoscillum luteum sp. nov., isolated from marine sediment.</title>
        <authorList>
            <person name="Cha I.T."/>
            <person name="Park S.J."/>
            <person name="Kim S.J."/>
            <person name="Kim J.G."/>
            <person name="Jung M.Y."/>
            <person name="Shin K.S."/>
            <person name="Kwon K.K."/>
            <person name="Yang S.H."/>
            <person name="Seo Y.S."/>
            <person name="Rhee S.K."/>
        </authorList>
    </citation>
    <scope>NUCLEOTIDE SEQUENCE [LARGE SCALE GENOMIC DNA]</scope>
    <source>
        <strain evidence="3 4">KCTC 23939</strain>
    </source>
</reference>
<dbReference type="Pfam" id="PF08139">
    <property type="entry name" value="LPAM_1"/>
    <property type="match status" value="1"/>
</dbReference>
<evidence type="ECO:0000256" key="2">
    <source>
        <dbReference type="ARBA" id="ARBA00022729"/>
    </source>
</evidence>
<evidence type="ECO:0000313" key="3">
    <source>
        <dbReference type="EMBL" id="MFH6986032.1"/>
    </source>
</evidence>
<organism evidence="3 4">
    <name type="scientific">Marinoscillum luteum</name>
    <dbReference type="NCBI Taxonomy" id="861051"/>
    <lineage>
        <taxon>Bacteria</taxon>
        <taxon>Pseudomonadati</taxon>
        <taxon>Bacteroidota</taxon>
        <taxon>Cytophagia</taxon>
        <taxon>Cytophagales</taxon>
        <taxon>Reichenbachiellaceae</taxon>
        <taxon>Marinoscillum</taxon>
    </lineage>
</organism>
<sequence length="187" mass="21108">MNKFLLVLGFLLVLTGCGQRIFPSDDGELQKVTTKAGDDFLEFRLTRTKVNPDPNREYFWFKSGQLQSTRGSFSGYLLDGEFTRMNQEGQLSARGEFKDGLKTGTWYSYEQGDLVTIETYRKGQLSGKSQDLLGGEVVEERIYKSGVLNGFRKELQGDSVKQIKYRGGVPTDTTYLKSGILSLDFLH</sequence>
<proteinExistence type="predicted"/>
<protein>
    <recommendedName>
        <fullName evidence="1">Type IV secretion system putative lipoprotein virB7</fullName>
    </recommendedName>
</protein>
<evidence type="ECO:0000313" key="4">
    <source>
        <dbReference type="Proteomes" id="UP001610063"/>
    </source>
</evidence>
<gene>
    <name evidence="3" type="ORF">ACHKAR_21435</name>
</gene>
<dbReference type="EMBL" id="JBIPKE010000020">
    <property type="protein sequence ID" value="MFH6986032.1"/>
    <property type="molecule type" value="Genomic_DNA"/>
</dbReference>
<keyword evidence="2" id="KW-0732">Signal</keyword>
<dbReference type="PROSITE" id="PS51257">
    <property type="entry name" value="PROKAR_LIPOPROTEIN"/>
    <property type="match status" value="1"/>
</dbReference>
<comment type="caution">
    <text evidence="3">The sequence shown here is derived from an EMBL/GenBank/DDBJ whole genome shotgun (WGS) entry which is preliminary data.</text>
</comment>
<dbReference type="SUPFAM" id="SSF82185">
    <property type="entry name" value="Histone H3 K4-specific methyltransferase SET7/9 N-terminal domain"/>
    <property type="match status" value="1"/>
</dbReference>
<accession>A0ABW7NFF2</accession>
<dbReference type="InterPro" id="IPR012640">
    <property type="entry name" value="Membr_lipoprot_lipid_attach_CS"/>
</dbReference>
<dbReference type="Gene3D" id="2.20.110.10">
    <property type="entry name" value="Histone H3 K4-specific methyltransferase SET7/9 N-terminal domain"/>
    <property type="match status" value="1"/>
</dbReference>
<keyword evidence="4" id="KW-1185">Reference proteome</keyword>
<dbReference type="Proteomes" id="UP001610063">
    <property type="component" value="Unassembled WGS sequence"/>
</dbReference>